<protein>
    <submittedName>
        <fullName evidence="15">Uncharacterized protein</fullName>
    </submittedName>
</protein>
<dbReference type="Pfam" id="PF18595">
    <property type="entry name" value="Nuf2_DHR10-like"/>
    <property type="match status" value="1"/>
</dbReference>
<evidence type="ECO:0000313" key="15">
    <source>
        <dbReference type="EMBL" id="KDQ33656.1"/>
    </source>
</evidence>
<dbReference type="InterPro" id="IPR038275">
    <property type="entry name" value="Nuf2_N_sf"/>
</dbReference>
<evidence type="ECO:0000259" key="14">
    <source>
        <dbReference type="Pfam" id="PF18595"/>
    </source>
</evidence>
<dbReference type="InParanoid" id="A0A067PCN9"/>
<dbReference type="FunCoup" id="A0A067PCN9">
    <property type="interactions" value="77"/>
</dbReference>
<dbReference type="GO" id="GO:0051383">
    <property type="term" value="P:kinetochore organization"/>
    <property type="evidence" value="ECO:0007669"/>
    <property type="project" value="TreeGrafter"/>
</dbReference>
<evidence type="ECO:0000256" key="9">
    <source>
        <dbReference type="ARBA" id="ARBA00023242"/>
    </source>
</evidence>
<organism evidence="15 16">
    <name type="scientific">Pleurotus ostreatus (strain PC15)</name>
    <name type="common">Oyster mushroom</name>
    <dbReference type="NCBI Taxonomy" id="1137138"/>
    <lineage>
        <taxon>Eukaryota</taxon>
        <taxon>Fungi</taxon>
        <taxon>Dikarya</taxon>
        <taxon>Basidiomycota</taxon>
        <taxon>Agaricomycotina</taxon>
        <taxon>Agaricomycetes</taxon>
        <taxon>Agaricomycetidae</taxon>
        <taxon>Agaricales</taxon>
        <taxon>Pleurotineae</taxon>
        <taxon>Pleurotaceae</taxon>
        <taxon>Pleurotus</taxon>
    </lineage>
</organism>
<dbReference type="AlphaFoldDB" id="A0A067PCN9"/>
<accession>A0A067PCN9</accession>
<dbReference type="Pfam" id="PF03800">
    <property type="entry name" value="Nuf2"/>
    <property type="match status" value="1"/>
</dbReference>
<gene>
    <name evidence="15" type="ORF">PLEOSDRAFT_1061299</name>
</gene>
<evidence type="ECO:0000256" key="2">
    <source>
        <dbReference type="ARBA" id="ARBA00004629"/>
    </source>
</evidence>
<keyword evidence="11" id="KW-0137">Centromere</keyword>
<dbReference type="HOGENOM" id="CLU_025461_1_0_1"/>
<feature type="domain" description="Nuf2 DHR10-like" evidence="14">
    <location>
        <begin position="255"/>
        <end position="370"/>
    </location>
</feature>
<dbReference type="PANTHER" id="PTHR21650">
    <property type="entry name" value="MEMBRALIN/KINETOCHORE PROTEIN NUF2"/>
    <property type="match status" value="1"/>
</dbReference>
<evidence type="ECO:0000256" key="4">
    <source>
        <dbReference type="ARBA" id="ARBA00022454"/>
    </source>
</evidence>
<feature type="coiled-coil region" evidence="12">
    <location>
        <begin position="176"/>
        <end position="224"/>
    </location>
</feature>
<evidence type="ECO:0000256" key="1">
    <source>
        <dbReference type="ARBA" id="ARBA00004123"/>
    </source>
</evidence>
<keyword evidence="5" id="KW-0132">Cell division</keyword>
<evidence type="ECO:0000256" key="7">
    <source>
        <dbReference type="ARBA" id="ARBA00022838"/>
    </source>
</evidence>
<dbReference type="Gene3D" id="1.10.418.60">
    <property type="entry name" value="Ncd80 complex, Nuf2 subunit"/>
    <property type="match status" value="1"/>
</dbReference>
<keyword evidence="8 12" id="KW-0175">Coiled coil</keyword>
<feature type="coiled-coil region" evidence="12">
    <location>
        <begin position="257"/>
        <end position="424"/>
    </location>
</feature>
<comment type="similarity">
    <text evidence="3">Belongs to the NUF2 family.</text>
</comment>
<dbReference type="InterPro" id="IPR041112">
    <property type="entry name" value="Nuf2_DHR10-like"/>
</dbReference>
<evidence type="ECO:0000256" key="3">
    <source>
        <dbReference type="ARBA" id="ARBA00005498"/>
    </source>
</evidence>
<evidence type="ECO:0000256" key="5">
    <source>
        <dbReference type="ARBA" id="ARBA00022618"/>
    </source>
</evidence>
<proteinExistence type="inferred from homology"/>
<dbReference type="Proteomes" id="UP000027073">
    <property type="component" value="Unassembled WGS sequence"/>
</dbReference>
<dbReference type="STRING" id="1137138.A0A067PCN9"/>
<dbReference type="GO" id="GO:0007052">
    <property type="term" value="P:mitotic spindle organization"/>
    <property type="evidence" value="ECO:0007669"/>
    <property type="project" value="TreeGrafter"/>
</dbReference>
<dbReference type="GO" id="GO:0051301">
    <property type="term" value="P:cell division"/>
    <property type="evidence" value="ECO:0007669"/>
    <property type="project" value="UniProtKB-KW"/>
</dbReference>
<evidence type="ECO:0000256" key="12">
    <source>
        <dbReference type="SAM" id="Coils"/>
    </source>
</evidence>
<keyword evidence="6" id="KW-0498">Mitosis</keyword>
<dbReference type="GO" id="GO:0051315">
    <property type="term" value="P:attachment of mitotic spindle microtubules to kinetochore"/>
    <property type="evidence" value="ECO:0007669"/>
    <property type="project" value="TreeGrafter"/>
</dbReference>
<sequence length="443" mass="51158">MAKGIFPQMSIPDIIAALSSWGLSVSQEQLLRPTAEFVEGIYYAFLQLVTGLNHDILREPVQNALSVVGETDLYVSAVTHNALLYHMSRFAQSARVEDFSAKDLCQPERDRTLVLLSAFINFIKFTEQWCNPFIKELRDGSQKITEERQIVARELVDIQAKVSILKAKIADDEPRCEQLRKENAALRARMIATKEMQTAAVQEVEKLKAEKTTLIKRKEALNNEVSTVSESISRTRSRIVQSPERIKRTIVVMGSTAQEDRRTASMLEAKVRDLQTKINALLNIEKDLRGCVEQLQIIEKEIGSLEESQKELADLKDHLESKHIERNELTLKQERVEKQLSNAREKLERAQRYTEDKKHTSQKTIDRLQREYDEMAIERRDNDRQVEEYRGEADNLELKMAEHLKASQAELQELLTEYWKLRHETDVYMETLANKLNMTISDT</sequence>
<dbReference type="OrthoDB" id="8194677at2759"/>
<evidence type="ECO:0000313" key="16">
    <source>
        <dbReference type="Proteomes" id="UP000027073"/>
    </source>
</evidence>
<keyword evidence="4" id="KW-0158">Chromosome</keyword>
<dbReference type="VEuPathDB" id="FungiDB:PLEOSDRAFT_1061299"/>
<reference evidence="16" key="1">
    <citation type="journal article" date="2014" name="Proc. Natl. Acad. Sci. U.S.A.">
        <title>Extensive sampling of basidiomycete genomes demonstrates inadequacy of the white-rot/brown-rot paradigm for wood decay fungi.</title>
        <authorList>
            <person name="Riley R."/>
            <person name="Salamov A.A."/>
            <person name="Brown D.W."/>
            <person name="Nagy L.G."/>
            <person name="Floudas D."/>
            <person name="Held B.W."/>
            <person name="Levasseur A."/>
            <person name="Lombard V."/>
            <person name="Morin E."/>
            <person name="Otillar R."/>
            <person name="Lindquist E.A."/>
            <person name="Sun H."/>
            <person name="LaButti K.M."/>
            <person name="Schmutz J."/>
            <person name="Jabbour D."/>
            <person name="Luo H."/>
            <person name="Baker S.E."/>
            <person name="Pisabarro A.G."/>
            <person name="Walton J.D."/>
            <person name="Blanchette R.A."/>
            <person name="Henrissat B."/>
            <person name="Martin F."/>
            <person name="Cullen D."/>
            <person name="Hibbett D.S."/>
            <person name="Grigoriev I.V."/>
        </authorList>
    </citation>
    <scope>NUCLEOTIDE SEQUENCE [LARGE SCALE GENOMIC DNA]</scope>
    <source>
        <strain evidence="16">PC15</strain>
    </source>
</reference>
<dbReference type="GO" id="GO:0045132">
    <property type="term" value="P:meiotic chromosome segregation"/>
    <property type="evidence" value="ECO:0007669"/>
    <property type="project" value="TreeGrafter"/>
</dbReference>
<evidence type="ECO:0000256" key="8">
    <source>
        <dbReference type="ARBA" id="ARBA00023054"/>
    </source>
</evidence>
<evidence type="ECO:0000256" key="11">
    <source>
        <dbReference type="ARBA" id="ARBA00023328"/>
    </source>
</evidence>
<keyword evidence="9" id="KW-0539">Nucleus</keyword>
<feature type="domain" description="Kinetochore protein Nuf2 N-terminal" evidence="13">
    <location>
        <begin position="5"/>
        <end position="131"/>
    </location>
</feature>
<dbReference type="GO" id="GO:0044877">
    <property type="term" value="F:protein-containing complex binding"/>
    <property type="evidence" value="ECO:0007669"/>
    <property type="project" value="TreeGrafter"/>
</dbReference>
<dbReference type="EMBL" id="KL198004">
    <property type="protein sequence ID" value="KDQ33656.1"/>
    <property type="molecule type" value="Genomic_DNA"/>
</dbReference>
<keyword evidence="7" id="KW-0995">Kinetochore</keyword>
<dbReference type="PANTHER" id="PTHR21650:SF2">
    <property type="entry name" value="KINETOCHORE PROTEIN NUF2"/>
    <property type="match status" value="1"/>
</dbReference>
<evidence type="ECO:0000259" key="13">
    <source>
        <dbReference type="Pfam" id="PF03800"/>
    </source>
</evidence>
<keyword evidence="10" id="KW-0131">Cell cycle</keyword>
<comment type="subcellular location">
    <subcellularLocation>
        <location evidence="2">Chromosome</location>
        <location evidence="2">Centromere</location>
        <location evidence="2">Kinetochore</location>
    </subcellularLocation>
    <subcellularLocation>
        <location evidence="1">Nucleus</location>
    </subcellularLocation>
</comment>
<evidence type="ECO:0000256" key="6">
    <source>
        <dbReference type="ARBA" id="ARBA00022776"/>
    </source>
</evidence>
<dbReference type="GO" id="GO:0005634">
    <property type="term" value="C:nucleus"/>
    <property type="evidence" value="ECO:0007669"/>
    <property type="project" value="UniProtKB-SubCell"/>
</dbReference>
<dbReference type="GO" id="GO:0031262">
    <property type="term" value="C:Ndc80 complex"/>
    <property type="evidence" value="ECO:0007669"/>
    <property type="project" value="InterPro"/>
</dbReference>
<name>A0A067PCN9_PLEO1</name>
<evidence type="ECO:0000256" key="10">
    <source>
        <dbReference type="ARBA" id="ARBA00023306"/>
    </source>
</evidence>
<dbReference type="InterPro" id="IPR005549">
    <property type="entry name" value="Kinetochore_Nuf2_N"/>
</dbReference>